<dbReference type="Gene3D" id="1.50.10.10">
    <property type="match status" value="1"/>
</dbReference>
<dbReference type="AlphaFoldDB" id="A0A5C6LK45"/>
<sequence>MEIEHGSTFATECEWALTRCLQEAATLNRGDFTLCSGYAGMGMFLLQAGAVFERPALRQAAQQVALAAISYEAHGTYNSYIKDAQHDRDYFQDWQA</sequence>
<evidence type="ECO:0000313" key="1">
    <source>
        <dbReference type="EMBL" id="TWV91261.1"/>
    </source>
</evidence>
<dbReference type="GO" id="GO:0005975">
    <property type="term" value="P:carbohydrate metabolic process"/>
    <property type="evidence" value="ECO:0007669"/>
    <property type="project" value="InterPro"/>
</dbReference>
<dbReference type="Proteomes" id="UP000318815">
    <property type="component" value="Unassembled WGS sequence"/>
</dbReference>
<dbReference type="InterPro" id="IPR012341">
    <property type="entry name" value="6hp_glycosidase-like_sf"/>
</dbReference>
<dbReference type="SUPFAM" id="SSF158745">
    <property type="entry name" value="LanC-like"/>
    <property type="match status" value="1"/>
</dbReference>
<comment type="caution">
    <text evidence="1">The sequence shown here is derived from an EMBL/GenBank/DDBJ whole genome shotgun (WGS) entry which is preliminary data.</text>
</comment>
<dbReference type="RefSeq" id="WP_146308295.1">
    <property type="nucleotide sequence ID" value="NZ_VOHS01000075.1"/>
</dbReference>
<dbReference type="OrthoDB" id="9148343at2"/>
<evidence type="ECO:0008006" key="3">
    <source>
        <dbReference type="Google" id="ProtNLM"/>
    </source>
</evidence>
<protein>
    <recommendedName>
        <fullName evidence="3">Lanthionine synthetase C family protein</fullName>
    </recommendedName>
</protein>
<name>A0A5C6LK45_9BACT</name>
<accession>A0A5C6LK45</accession>
<proteinExistence type="predicted"/>
<reference evidence="1 2" key="1">
    <citation type="submission" date="2019-08" db="EMBL/GenBank/DDBJ databases">
        <title>Whole genome sequencing of chitin degrading bacteria Chitinophaga pinensis YS16.</title>
        <authorList>
            <person name="Singh R.P."/>
            <person name="Manchanda G."/>
            <person name="Maurya I.K."/>
            <person name="Joshi N.K."/>
            <person name="Srivastava A.K."/>
        </authorList>
    </citation>
    <scope>NUCLEOTIDE SEQUENCE [LARGE SCALE GENOMIC DNA]</scope>
    <source>
        <strain evidence="1 2">YS-16</strain>
    </source>
</reference>
<organism evidence="1 2">
    <name type="scientific">Chitinophaga pinensis</name>
    <dbReference type="NCBI Taxonomy" id="79329"/>
    <lineage>
        <taxon>Bacteria</taxon>
        <taxon>Pseudomonadati</taxon>
        <taxon>Bacteroidota</taxon>
        <taxon>Chitinophagia</taxon>
        <taxon>Chitinophagales</taxon>
        <taxon>Chitinophagaceae</taxon>
        <taxon>Chitinophaga</taxon>
    </lineage>
</organism>
<evidence type="ECO:0000313" key="2">
    <source>
        <dbReference type="Proteomes" id="UP000318815"/>
    </source>
</evidence>
<gene>
    <name evidence="1" type="ORF">FEF09_28865</name>
</gene>
<dbReference type="EMBL" id="VOHS01000075">
    <property type="protein sequence ID" value="TWV91261.1"/>
    <property type="molecule type" value="Genomic_DNA"/>
</dbReference>
<keyword evidence="2" id="KW-1185">Reference proteome</keyword>